<dbReference type="Proteomes" id="UP001501116">
    <property type="component" value="Unassembled WGS sequence"/>
</dbReference>
<proteinExistence type="predicted"/>
<organism evidence="2 3">
    <name type="scientific">Amycolatopsis minnesotensis</name>
    <dbReference type="NCBI Taxonomy" id="337894"/>
    <lineage>
        <taxon>Bacteria</taxon>
        <taxon>Bacillati</taxon>
        <taxon>Actinomycetota</taxon>
        <taxon>Actinomycetes</taxon>
        <taxon>Pseudonocardiales</taxon>
        <taxon>Pseudonocardiaceae</taxon>
        <taxon>Amycolatopsis</taxon>
    </lineage>
</organism>
<dbReference type="InterPro" id="IPR006680">
    <property type="entry name" value="Amidohydro-rel"/>
</dbReference>
<gene>
    <name evidence="2" type="ORF">GCM10009754_64120</name>
</gene>
<dbReference type="EMBL" id="BAAANN010000031">
    <property type="protein sequence ID" value="GAA1979081.1"/>
    <property type="molecule type" value="Genomic_DNA"/>
</dbReference>
<sequence length="251" mass="26542">MTTVDGHVRIGDGREVALDAATLVSTMDALGIDRALVAPGERCTAVANREGNELTTRAARESGGRLLAYAVANPWLGKGALDELAKAAEEGAVALAVDPVLQGFDLLDGLLDPLLEFAAERRWLVYVRTGTPPTALPLPLATLARRHASVRFLMGRSGATDFWIDAAPALRHAGNLYADTSYAPWDTVLSEFGRDPEIGTGRCVFCTDSPYTVAKSELARITDWTIGEAERAAVLGGTVLGLLGADQPAKS</sequence>
<evidence type="ECO:0000313" key="3">
    <source>
        <dbReference type="Proteomes" id="UP001501116"/>
    </source>
</evidence>
<dbReference type="RefSeq" id="WP_344427469.1">
    <property type="nucleotide sequence ID" value="NZ_BAAANN010000031.1"/>
</dbReference>
<keyword evidence="3" id="KW-1185">Reference proteome</keyword>
<dbReference type="SUPFAM" id="SSF51556">
    <property type="entry name" value="Metallo-dependent hydrolases"/>
    <property type="match status" value="1"/>
</dbReference>
<protein>
    <recommendedName>
        <fullName evidence="1">Amidohydrolase-related domain-containing protein</fullName>
    </recommendedName>
</protein>
<dbReference type="Pfam" id="PF04909">
    <property type="entry name" value="Amidohydro_2"/>
    <property type="match status" value="1"/>
</dbReference>
<dbReference type="Gene3D" id="3.20.20.140">
    <property type="entry name" value="Metal-dependent hydrolases"/>
    <property type="match status" value="1"/>
</dbReference>
<feature type="domain" description="Amidohydrolase-related" evidence="1">
    <location>
        <begin position="36"/>
        <end position="238"/>
    </location>
</feature>
<reference evidence="3" key="1">
    <citation type="journal article" date="2019" name="Int. J. Syst. Evol. Microbiol.">
        <title>The Global Catalogue of Microorganisms (GCM) 10K type strain sequencing project: providing services to taxonomists for standard genome sequencing and annotation.</title>
        <authorList>
            <consortium name="The Broad Institute Genomics Platform"/>
            <consortium name="The Broad Institute Genome Sequencing Center for Infectious Disease"/>
            <person name="Wu L."/>
            <person name="Ma J."/>
        </authorList>
    </citation>
    <scope>NUCLEOTIDE SEQUENCE [LARGE SCALE GENOMIC DNA]</scope>
    <source>
        <strain evidence="3">JCM 14545</strain>
    </source>
</reference>
<name>A0ABP5DFV4_9PSEU</name>
<comment type="caution">
    <text evidence="2">The sequence shown here is derived from an EMBL/GenBank/DDBJ whole genome shotgun (WGS) entry which is preliminary data.</text>
</comment>
<accession>A0ABP5DFV4</accession>
<dbReference type="InterPro" id="IPR032466">
    <property type="entry name" value="Metal_Hydrolase"/>
</dbReference>
<evidence type="ECO:0000313" key="2">
    <source>
        <dbReference type="EMBL" id="GAA1979081.1"/>
    </source>
</evidence>
<evidence type="ECO:0000259" key="1">
    <source>
        <dbReference type="Pfam" id="PF04909"/>
    </source>
</evidence>